<feature type="transmembrane region" description="Helical" evidence="9">
    <location>
        <begin position="27"/>
        <end position="45"/>
    </location>
</feature>
<dbReference type="Gene3D" id="3.30.565.10">
    <property type="entry name" value="Histidine kinase-like ATPase, C-terminal domain"/>
    <property type="match status" value="1"/>
</dbReference>
<dbReference type="FunFam" id="1.10.287.130:FF:000001">
    <property type="entry name" value="Two-component sensor histidine kinase"/>
    <property type="match status" value="1"/>
</dbReference>
<dbReference type="FunCoup" id="A0A259U4D8">
    <property type="interactions" value="526"/>
</dbReference>
<keyword evidence="8" id="KW-0175">Coiled coil</keyword>
<dbReference type="GO" id="GO:0005886">
    <property type="term" value="C:plasma membrane"/>
    <property type="evidence" value="ECO:0007669"/>
    <property type="project" value="TreeGrafter"/>
</dbReference>
<dbReference type="PANTHER" id="PTHR43047">
    <property type="entry name" value="TWO-COMPONENT HISTIDINE PROTEIN KINASE"/>
    <property type="match status" value="1"/>
</dbReference>
<evidence type="ECO:0000256" key="2">
    <source>
        <dbReference type="ARBA" id="ARBA00012438"/>
    </source>
</evidence>
<sequence>MPVAGAVALAACAGALAASGGAIFASLAVGLAVGLIAGAVSYRSVYARVARRLDLAREVLREARKRRFDALTQLPSGRDERDELDALIRQVYRAGRALQAEIERLEKLESYRREFLGDVSHELRTPMFAISGFAETLLDGALDDDRVRQRFVEKILSNANRLEALTRDLAQISKLETGRLVLETESFALQPLAMETIDALEVVASDADVNLSVRLPSAIPAVSADRERIRQVLTNLVENAVKYNESGGHVEIVARALPGGARVRVGVVDDGIGIPPEALPRLTERFFRVDKSRSRSQGGTGLGLAIVKHILEAHGTYLSVDSKPGYGSTFSFELDAAPEAELASGAGAVARAEAA</sequence>
<evidence type="ECO:0000256" key="6">
    <source>
        <dbReference type="ARBA" id="ARBA00023012"/>
    </source>
</evidence>
<dbReference type="InterPro" id="IPR004358">
    <property type="entry name" value="Sig_transdc_His_kin-like_C"/>
</dbReference>
<dbReference type="InterPro" id="IPR036890">
    <property type="entry name" value="HATPase_C_sf"/>
</dbReference>
<feature type="coiled-coil region" evidence="8">
    <location>
        <begin position="46"/>
        <end position="108"/>
    </location>
</feature>
<dbReference type="Gene3D" id="1.10.287.130">
    <property type="match status" value="1"/>
</dbReference>
<dbReference type="SUPFAM" id="SSF47384">
    <property type="entry name" value="Homodimeric domain of signal transducing histidine kinase"/>
    <property type="match status" value="1"/>
</dbReference>
<dbReference type="InterPro" id="IPR036097">
    <property type="entry name" value="HisK_dim/P_sf"/>
</dbReference>
<dbReference type="EC" id="2.7.13.3" evidence="2"/>
<dbReference type="AlphaFoldDB" id="A0A259U4D8"/>
<dbReference type="FunFam" id="3.30.565.10:FF:000006">
    <property type="entry name" value="Sensor histidine kinase WalK"/>
    <property type="match status" value="1"/>
</dbReference>
<feature type="signal peptide" evidence="10">
    <location>
        <begin position="1"/>
        <end position="17"/>
    </location>
</feature>
<reference evidence="12 13" key="1">
    <citation type="submission" date="2016-11" db="EMBL/GenBank/DDBJ databases">
        <title>Study of marine rhodopsin-containing bacteria.</title>
        <authorList>
            <person name="Yoshizawa S."/>
            <person name="Kumagai Y."/>
            <person name="Kogure K."/>
        </authorList>
    </citation>
    <scope>NUCLEOTIDE SEQUENCE [LARGE SCALE GENOMIC DNA]</scope>
    <source>
        <strain evidence="12 13">SG-29</strain>
    </source>
</reference>
<feature type="domain" description="Histidine kinase" evidence="11">
    <location>
        <begin position="118"/>
        <end position="338"/>
    </location>
</feature>
<dbReference type="PANTHER" id="PTHR43047:SF72">
    <property type="entry name" value="OSMOSENSING HISTIDINE PROTEIN KINASE SLN1"/>
    <property type="match status" value="1"/>
</dbReference>
<dbReference type="SMART" id="SM00388">
    <property type="entry name" value="HisKA"/>
    <property type="match status" value="1"/>
</dbReference>
<evidence type="ECO:0000256" key="7">
    <source>
        <dbReference type="ARBA" id="ARBA00023136"/>
    </source>
</evidence>
<dbReference type="InterPro" id="IPR003594">
    <property type="entry name" value="HATPase_dom"/>
</dbReference>
<proteinExistence type="predicted"/>
<dbReference type="Pfam" id="PF00512">
    <property type="entry name" value="HisKA"/>
    <property type="match status" value="1"/>
</dbReference>
<evidence type="ECO:0000256" key="8">
    <source>
        <dbReference type="SAM" id="Coils"/>
    </source>
</evidence>
<comment type="catalytic activity">
    <reaction evidence="1">
        <text>ATP + protein L-histidine = ADP + protein N-phospho-L-histidine.</text>
        <dbReference type="EC" id="2.7.13.3"/>
    </reaction>
</comment>
<evidence type="ECO:0000313" key="12">
    <source>
        <dbReference type="EMBL" id="OZC04792.1"/>
    </source>
</evidence>
<keyword evidence="9" id="KW-1133">Transmembrane helix</keyword>
<dbReference type="GO" id="GO:0009927">
    <property type="term" value="F:histidine phosphotransfer kinase activity"/>
    <property type="evidence" value="ECO:0007669"/>
    <property type="project" value="TreeGrafter"/>
</dbReference>
<evidence type="ECO:0000256" key="9">
    <source>
        <dbReference type="SAM" id="Phobius"/>
    </source>
</evidence>
<dbReference type="InParanoid" id="A0A259U4D8"/>
<dbReference type="InterPro" id="IPR005467">
    <property type="entry name" value="His_kinase_dom"/>
</dbReference>
<dbReference type="CDD" id="cd00082">
    <property type="entry name" value="HisKA"/>
    <property type="match status" value="1"/>
</dbReference>
<evidence type="ECO:0000256" key="10">
    <source>
        <dbReference type="SAM" id="SignalP"/>
    </source>
</evidence>
<keyword evidence="6" id="KW-0902">Two-component regulatory system</keyword>
<dbReference type="SUPFAM" id="SSF55874">
    <property type="entry name" value="ATPase domain of HSP90 chaperone/DNA topoisomerase II/histidine kinase"/>
    <property type="match status" value="1"/>
</dbReference>
<comment type="caution">
    <text evidence="12">The sequence shown here is derived from an EMBL/GenBank/DDBJ whole genome shotgun (WGS) entry which is preliminary data.</text>
</comment>
<evidence type="ECO:0000256" key="5">
    <source>
        <dbReference type="ARBA" id="ARBA00022777"/>
    </source>
</evidence>
<dbReference type="PRINTS" id="PR00344">
    <property type="entry name" value="BCTRLSENSOR"/>
</dbReference>
<keyword evidence="10" id="KW-0732">Signal</keyword>
<keyword evidence="9" id="KW-0812">Transmembrane</keyword>
<dbReference type="GO" id="GO:0000155">
    <property type="term" value="F:phosphorelay sensor kinase activity"/>
    <property type="evidence" value="ECO:0007669"/>
    <property type="project" value="InterPro"/>
</dbReference>
<accession>A0A259U4D8</accession>
<protein>
    <recommendedName>
        <fullName evidence="2">histidine kinase</fullName>
        <ecNumber evidence="2">2.7.13.3</ecNumber>
    </recommendedName>
</protein>
<keyword evidence="5" id="KW-0418">Kinase</keyword>
<gene>
    <name evidence="12" type="ORF">BSZ36_16865</name>
</gene>
<dbReference type="Proteomes" id="UP000216446">
    <property type="component" value="Unassembled WGS sequence"/>
</dbReference>
<dbReference type="InterPro" id="IPR003661">
    <property type="entry name" value="HisK_dim/P_dom"/>
</dbReference>
<evidence type="ECO:0000256" key="3">
    <source>
        <dbReference type="ARBA" id="ARBA00022553"/>
    </source>
</evidence>
<evidence type="ECO:0000256" key="1">
    <source>
        <dbReference type="ARBA" id="ARBA00000085"/>
    </source>
</evidence>
<evidence type="ECO:0000313" key="13">
    <source>
        <dbReference type="Proteomes" id="UP000216446"/>
    </source>
</evidence>
<name>A0A259U4D8_9BACT</name>
<dbReference type="CDD" id="cd16922">
    <property type="entry name" value="HATPase_EvgS-ArcB-TorS-like"/>
    <property type="match status" value="1"/>
</dbReference>
<keyword evidence="3" id="KW-0597">Phosphoprotein</keyword>
<dbReference type="PROSITE" id="PS50109">
    <property type="entry name" value="HIS_KIN"/>
    <property type="match status" value="1"/>
</dbReference>
<evidence type="ECO:0000256" key="4">
    <source>
        <dbReference type="ARBA" id="ARBA00022679"/>
    </source>
</evidence>
<evidence type="ECO:0000259" key="11">
    <source>
        <dbReference type="PROSITE" id="PS50109"/>
    </source>
</evidence>
<keyword evidence="7 9" id="KW-0472">Membrane</keyword>
<feature type="chain" id="PRO_5012311270" description="histidine kinase" evidence="10">
    <location>
        <begin position="18"/>
        <end position="355"/>
    </location>
</feature>
<keyword evidence="4" id="KW-0808">Transferase</keyword>
<organism evidence="12 13">
    <name type="scientific">Rubricoccus marinus</name>
    <dbReference type="NCBI Taxonomy" id="716817"/>
    <lineage>
        <taxon>Bacteria</taxon>
        <taxon>Pseudomonadati</taxon>
        <taxon>Rhodothermota</taxon>
        <taxon>Rhodothermia</taxon>
        <taxon>Rhodothermales</taxon>
        <taxon>Rubricoccaceae</taxon>
        <taxon>Rubricoccus</taxon>
    </lineage>
</organism>
<dbReference type="SMART" id="SM00387">
    <property type="entry name" value="HATPase_c"/>
    <property type="match status" value="1"/>
</dbReference>
<dbReference type="EMBL" id="MQWB01000001">
    <property type="protein sequence ID" value="OZC04792.1"/>
    <property type="molecule type" value="Genomic_DNA"/>
</dbReference>
<keyword evidence="13" id="KW-1185">Reference proteome</keyword>
<dbReference type="Pfam" id="PF02518">
    <property type="entry name" value="HATPase_c"/>
    <property type="match status" value="1"/>
</dbReference>